<accession>A0A381Q141</accession>
<organism evidence="1">
    <name type="scientific">marine metagenome</name>
    <dbReference type="NCBI Taxonomy" id="408172"/>
    <lineage>
        <taxon>unclassified sequences</taxon>
        <taxon>metagenomes</taxon>
        <taxon>ecological metagenomes</taxon>
    </lineage>
</organism>
<reference evidence="1" key="1">
    <citation type="submission" date="2018-05" db="EMBL/GenBank/DDBJ databases">
        <authorList>
            <person name="Lanie J.A."/>
            <person name="Ng W.-L."/>
            <person name="Kazmierczak K.M."/>
            <person name="Andrzejewski T.M."/>
            <person name="Davidsen T.M."/>
            <person name="Wayne K.J."/>
            <person name="Tettelin H."/>
            <person name="Glass J.I."/>
            <person name="Rusch D."/>
            <person name="Podicherti R."/>
            <person name="Tsui H.-C.T."/>
            <person name="Winkler M.E."/>
        </authorList>
    </citation>
    <scope>NUCLEOTIDE SEQUENCE</scope>
</reference>
<dbReference type="EMBL" id="UINC01001164">
    <property type="protein sequence ID" value="SUZ73012.1"/>
    <property type="molecule type" value="Genomic_DNA"/>
</dbReference>
<sequence length="105" mass="11351">VINLVGRAPDNPEPTAEPGAIEILPSIDIIFIDEAVDFLLVDIETNEPGERASWGITSHHNVPGDRGVIRSDGRYSAPRLIPDPQTVQMWAKSGEAKRPPLTMGG</sequence>
<gene>
    <name evidence="1" type="ORF">METZ01_LOCUS25866</name>
</gene>
<feature type="non-terminal residue" evidence="1">
    <location>
        <position position="1"/>
    </location>
</feature>
<evidence type="ECO:0000313" key="1">
    <source>
        <dbReference type="EMBL" id="SUZ73012.1"/>
    </source>
</evidence>
<name>A0A381Q141_9ZZZZ</name>
<dbReference type="AlphaFoldDB" id="A0A381Q141"/>
<proteinExistence type="predicted"/>
<protein>
    <submittedName>
        <fullName evidence="1">Uncharacterized protein</fullName>
    </submittedName>
</protein>